<keyword evidence="3" id="KW-1185">Reference proteome</keyword>
<evidence type="ECO:0000313" key="3">
    <source>
        <dbReference type="Proteomes" id="UP000250043"/>
    </source>
</evidence>
<sequence length="476" mass="51427">MADFLFEFLTERDSYEEHHLAATSSPDSAWMYSPYGSPSPSFSSSPALTFASSPSTSPSPYSASQFLPAPDYGLSFEYQPGPSYQTPEDDRTDECNGLKFDDIVHPSLFVDLGCDEPYHVPTHAAQSRAEPRSPLLLTDQSFTGLLPGLPVLDPFPAAPSVSSMLTRAPYPPPSYPPPSYPPPSYPPPSYPPPSYPLSSVAHSSPPVTHPSPAPSRSGRPSRPRRLLPRRSPARSALFEPLSAHPLHARTYAPPVASSYVAATQVPAYPMRQTSPWAQGSLPGPTMAPTVNPVTAFPRVAAADDDVARDRSLSPSSSTDAESVASSSSSLVCAYSPEMVVRADSGEAVSSGRSTSMPPPPTASSSTGPPAGCKRKRSASDADTTDANVGVVKRSRPRSGNPATVTCECGMEYKDDPRTRKKHEISQRHCAYVGKKCEKEFKCPHCLWAFNQQYPLDRHLLTWKRDQACPKVQPRPE</sequence>
<evidence type="ECO:0000256" key="1">
    <source>
        <dbReference type="SAM" id="MobiDB-lite"/>
    </source>
</evidence>
<feature type="region of interest" description="Disordered" evidence="1">
    <location>
        <begin position="301"/>
        <end position="329"/>
    </location>
</feature>
<dbReference type="EMBL" id="KV722374">
    <property type="protein sequence ID" value="OCH92124.1"/>
    <property type="molecule type" value="Genomic_DNA"/>
</dbReference>
<feature type="compositionally biased region" description="Low complexity" evidence="1">
    <location>
        <begin position="362"/>
        <end position="371"/>
    </location>
</feature>
<feature type="compositionally biased region" description="Pro residues" evidence="1">
    <location>
        <begin position="169"/>
        <end position="195"/>
    </location>
</feature>
<name>A0A8E2DN60_9APHY</name>
<dbReference type="Proteomes" id="UP000250043">
    <property type="component" value="Unassembled WGS sequence"/>
</dbReference>
<evidence type="ECO:0000313" key="2">
    <source>
        <dbReference type="EMBL" id="OCH92124.1"/>
    </source>
</evidence>
<feature type="region of interest" description="Disordered" evidence="1">
    <location>
        <begin position="162"/>
        <end position="240"/>
    </location>
</feature>
<accession>A0A8E2DN60</accession>
<gene>
    <name evidence="2" type="ORF">OBBRIDRAFT_833722</name>
</gene>
<feature type="compositionally biased region" description="Basic residues" evidence="1">
    <location>
        <begin position="219"/>
        <end position="232"/>
    </location>
</feature>
<feature type="region of interest" description="Disordered" evidence="1">
    <location>
        <begin position="343"/>
        <end position="401"/>
    </location>
</feature>
<feature type="region of interest" description="Disordered" evidence="1">
    <location>
        <begin position="36"/>
        <end position="95"/>
    </location>
</feature>
<feature type="compositionally biased region" description="Low complexity" evidence="1">
    <location>
        <begin position="36"/>
        <end position="64"/>
    </location>
</feature>
<feature type="compositionally biased region" description="Low complexity" evidence="1">
    <location>
        <begin position="313"/>
        <end position="329"/>
    </location>
</feature>
<organism evidence="2 3">
    <name type="scientific">Obba rivulosa</name>
    <dbReference type="NCBI Taxonomy" id="1052685"/>
    <lineage>
        <taxon>Eukaryota</taxon>
        <taxon>Fungi</taxon>
        <taxon>Dikarya</taxon>
        <taxon>Basidiomycota</taxon>
        <taxon>Agaricomycotina</taxon>
        <taxon>Agaricomycetes</taxon>
        <taxon>Polyporales</taxon>
        <taxon>Gelatoporiaceae</taxon>
        <taxon>Obba</taxon>
    </lineage>
</organism>
<reference evidence="2 3" key="1">
    <citation type="submission" date="2016-07" db="EMBL/GenBank/DDBJ databases">
        <title>Draft genome of the white-rot fungus Obba rivulosa 3A-2.</title>
        <authorList>
            <consortium name="DOE Joint Genome Institute"/>
            <person name="Miettinen O."/>
            <person name="Riley R."/>
            <person name="Acob R."/>
            <person name="Barry K."/>
            <person name="Cullen D."/>
            <person name="De Vries R."/>
            <person name="Hainaut M."/>
            <person name="Hatakka A."/>
            <person name="Henrissat B."/>
            <person name="Hilden K."/>
            <person name="Kuo R."/>
            <person name="Labutti K."/>
            <person name="Lipzen A."/>
            <person name="Makela M.R."/>
            <person name="Sandor L."/>
            <person name="Spatafora J.W."/>
            <person name="Grigoriev I.V."/>
            <person name="Hibbett D.S."/>
        </authorList>
    </citation>
    <scope>NUCLEOTIDE SEQUENCE [LARGE SCALE GENOMIC DNA]</scope>
    <source>
        <strain evidence="2 3">3A-2</strain>
    </source>
</reference>
<protein>
    <submittedName>
        <fullName evidence="2">Uncharacterized protein</fullName>
    </submittedName>
</protein>
<proteinExistence type="predicted"/>
<dbReference type="AlphaFoldDB" id="A0A8E2DN60"/>